<dbReference type="Proteomes" id="UP000785625">
    <property type="component" value="Unassembled WGS sequence"/>
</dbReference>
<dbReference type="Pfam" id="PF14278">
    <property type="entry name" value="TetR_C_8"/>
    <property type="match status" value="1"/>
</dbReference>
<evidence type="ECO:0000313" key="4">
    <source>
        <dbReference type="EMBL" id="MBM6940342.1"/>
    </source>
</evidence>
<reference evidence="4 5" key="1">
    <citation type="journal article" date="2021" name="Sci. Rep.">
        <title>The distribution of antibiotic resistance genes in chicken gut microbiota commensals.</title>
        <authorList>
            <person name="Juricova H."/>
            <person name="Matiasovicova J."/>
            <person name="Kubasova T."/>
            <person name="Cejkova D."/>
            <person name="Rychlik I."/>
        </authorList>
    </citation>
    <scope>NUCLEOTIDE SEQUENCE [LARGE SCALE GENOMIC DNA]</scope>
    <source>
        <strain evidence="4 5">An574</strain>
    </source>
</reference>
<keyword evidence="5" id="KW-1185">Reference proteome</keyword>
<dbReference type="RefSeq" id="WP_204784724.1">
    <property type="nucleotide sequence ID" value="NZ_CALVGD010000013.1"/>
</dbReference>
<feature type="domain" description="HTH tetR-type" evidence="3">
    <location>
        <begin position="2"/>
        <end position="62"/>
    </location>
</feature>
<evidence type="ECO:0000256" key="1">
    <source>
        <dbReference type="ARBA" id="ARBA00023125"/>
    </source>
</evidence>
<evidence type="ECO:0000313" key="5">
    <source>
        <dbReference type="Proteomes" id="UP000785625"/>
    </source>
</evidence>
<dbReference type="InterPro" id="IPR039532">
    <property type="entry name" value="TetR_C_Firmicutes"/>
</dbReference>
<dbReference type="Pfam" id="PF00440">
    <property type="entry name" value="TetR_N"/>
    <property type="match status" value="1"/>
</dbReference>
<dbReference type="InterPro" id="IPR001647">
    <property type="entry name" value="HTH_TetR"/>
</dbReference>
<comment type="caution">
    <text evidence="4">The sequence shown here is derived from an EMBL/GenBank/DDBJ whole genome shotgun (WGS) entry which is preliminary data.</text>
</comment>
<dbReference type="Gene3D" id="1.10.357.10">
    <property type="entry name" value="Tetracycline Repressor, domain 2"/>
    <property type="match status" value="1"/>
</dbReference>
<evidence type="ECO:0000259" key="3">
    <source>
        <dbReference type="PROSITE" id="PS50977"/>
    </source>
</evidence>
<protein>
    <submittedName>
        <fullName evidence="4">TetR/AcrR family transcriptional regulator C-terminal domain-containing protein</fullName>
    </submittedName>
</protein>
<dbReference type="PANTHER" id="PTHR43479">
    <property type="entry name" value="ACREF/ENVCD OPERON REPRESSOR-RELATED"/>
    <property type="match status" value="1"/>
</dbReference>
<organism evidence="4 5">
    <name type="scientific">Limosilactobacillus coleohominis</name>
    <dbReference type="NCBI Taxonomy" id="181675"/>
    <lineage>
        <taxon>Bacteria</taxon>
        <taxon>Bacillati</taxon>
        <taxon>Bacillota</taxon>
        <taxon>Bacilli</taxon>
        <taxon>Lactobacillales</taxon>
        <taxon>Lactobacillaceae</taxon>
        <taxon>Limosilactobacillus</taxon>
    </lineage>
</organism>
<dbReference type="PROSITE" id="PS50977">
    <property type="entry name" value="HTH_TETR_2"/>
    <property type="match status" value="1"/>
</dbReference>
<dbReference type="EMBL" id="JACJKU010000013">
    <property type="protein sequence ID" value="MBM6940342.1"/>
    <property type="molecule type" value="Genomic_DNA"/>
</dbReference>
<dbReference type="InterPro" id="IPR050624">
    <property type="entry name" value="HTH-type_Tx_Regulator"/>
</dbReference>
<proteinExistence type="predicted"/>
<gene>
    <name evidence="4" type="ORF">H5975_02360</name>
</gene>
<keyword evidence="1 2" id="KW-0238">DNA-binding</keyword>
<feature type="DNA-binding region" description="H-T-H motif" evidence="2">
    <location>
        <begin position="25"/>
        <end position="44"/>
    </location>
</feature>
<sequence>MKSTKNLLGRSAFDLSETKYFESVSVKDIASHAQVERQTFYYYFSDKYQCLTFYLQQWGKLLAERDGSTNLQQHLLNLLDVIRKHKEAIIHITYGDQGYSLLSSFLDTALNEFILQSEGKKKTDTLDKGAQFFAYGVHGIIIEWIKKGMNDEPSILLSKTFPSSTESVDRLFSEF</sequence>
<dbReference type="InterPro" id="IPR009057">
    <property type="entry name" value="Homeodomain-like_sf"/>
</dbReference>
<evidence type="ECO:0000256" key="2">
    <source>
        <dbReference type="PROSITE-ProRule" id="PRU00335"/>
    </source>
</evidence>
<accession>A0ABS2GVR0</accession>
<name>A0ABS2GVR0_9LACO</name>
<dbReference type="SUPFAM" id="SSF46689">
    <property type="entry name" value="Homeodomain-like"/>
    <property type="match status" value="1"/>
</dbReference>
<dbReference type="PANTHER" id="PTHR43479:SF7">
    <property type="entry name" value="TETR-FAMILY TRANSCRIPTIONAL REGULATOR"/>
    <property type="match status" value="1"/>
</dbReference>